<comment type="caution">
    <text evidence="10">The sequence shown here is derived from an EMBL/GenBank/DDBJ whole genome shotgun (WGS) entry which is preliminary data.</text>
</comment>
<dbReference type="AlphaFoldDB" id="A0A6A1WI51"/>
<name>A0A6A1WI51_9ROSI</name>
<keyword evidence="11" id="KW-1185">Reference proteome</keyword>
<dbReference type="Gene3D" id="1.10.8.430">
    <property type="entry name" value="Helical domain of apoptotic protease-activating factors"/>
    <property type="match status" value="1"/>
</dbReference>
<evidence type="ECO:0000259" key="8">
    <source>
        <dbReference type="Pfam" id="PF23559"/>
    </source>
</evidence>
<dbReference type="FunFam" id="3.40.50.300:FF:001091">
    <property type="entry name" value="Probable disease resistance protein At1g61300"/>
    <property type="match status" value="1"/>
</dbReference>
<dbReference type="InterPro" id="IPR058922">
    <property type="entry name" value="WHD_DRP"/>
</dbReference>
<dbReference type="InterPro" id="IPR002182">
    <property type="entry name" value="NB-ARC"/>
</dbReference>
<accession>A0A6A1WI51</accession>
<dbReference type="EMBL" id="RXIC02000019">
    <property type="protein sequence ID" value="KAB1224834.1"/>
    <property type="molecule type" value="Genomic_DNA"/>
</dbReference>
<dbReference type="FunFam" id="1.10.10.10:FF:000322">
    <property type="entry name" value="Probable disease resistance protein At1g63360"/>
    <property type="match status" value="1"/>
</dbReference>
<dbReference type="Pfam" id="PF18052">
    <property type="entry name" value="Rx_N"/>
    <property type="match status" value="1"/>
</dbReference>
<sequence length="706" mass="79228">MAEALVGGSFLSAFFKVLFDRIASREVIDFFRGAKLDGGLLEKLEITLLSVSAVLEDAEEKEVTMAPVKAWLDKMKDAVYDAEQIMDEIATEALRCKLDAEFQTSASKVRHFISGSRNSFVKEIEPKIKEVLDRLEYLAKQKDLMGLKEGVGGKPSEKLPTTSLVEESGICGRDENKEAIIDLLLSDDTNGKKISVIAVVGMGGIGKTTLAQLVYNDERVREHFDVEAWVCVSEEFDLFKITKSILDAVPPSATCDNKDLNWLQVKLREKLAGKKFLLVLDDVWNKKYADWELLSNPFESGAPGSKVIVTTRDNDVASAMRASASHQLKELSEEDCWSLFTKHAFHDGNSVLHLRLQELGRQIVEKCKGLPLAIKTIGALLRSKLDIEEWDRILRSELWDLPVDETNILPALRLSYKYLPPPLKHCFAYCSIFPKDCIFRKEQVILLWMAEGFLQQSNNKTMGEVGEEYFCALVSRSLFQQSVMPVQMGRLKYLETLTKFIVGEHNGSRIEELGKLANLRGSLEISELQNVASPRDASNASMKDKRHLKKLVLDGMLQLLLFQRVKKRTAKWNAELTMEGFDALESLPEEIVGYNSCLQELKIKNCSSLASFPRGGLHSSLGKLELIYCDSLRSVPLGFFPKLYNISIEGCRNLESITVPEQHEDDGTMNFNSCLQELRIKGCSSLVSLPRGGLRSALKILRSKIV</sequence>
<evidence type="ECO:0000313" key="10">
    <source>
        <dbReference type="EMBL" id="KAB1224834.1"/>
    </source>
</evidence>
<evidence type="ECO:0000256" key="4">
    <source>
        <dbReference type="ARBA" id="ARBA00022821"/>
    </source>
</evidence>
<dbReference type="InterPro" id="IPR032675">
    <property type="entry name" value="LRR_dom_sf"/>
</dbReference>
<keyword evidence="2" id="KW-0677">Repeat</keyword>
<dbReference type="PANTHER" id="PTHR36766">
    <property type="entry name" value="PLANT BROAD-SPECTRUM MILDEW RESISTANCE PROTEIN RPW8"/>
    <property type="match status" value="1"/>
</dbReference>
<dbReference type="Pfam" id="PF00931">
    <property type="entry name" value="NB-ARC"/>
    <property type="match status" value="1"/>
</dbReference>
<dbReference type="GO" id="GO:0051707">
    <property type="term" value="P:response to other organism"/>
    <property type="evidence" value="ECO:0007669"/>
    <property type="project" value="UniProtKB-ARBA"/>
</dbReference>
<feature type="domain" description="NB-ARC" evidence="6">
    <location>
        <begin position="174"/>
        <end position="347"/>
    </location>
</feature>
<dbReference type="GO" id="GO:0006952">
    <property type="term" value="P:defense response"/>
    <property type="evidence" value="ECO:0007669"/>
    <property type="project" value="UniProtKB-KW"/>
</dbReference>
<evidence type="ECO:0000256" key="3">
    <source>
        <dbReference type="ARBA" id="ARBA00022741"/>
    </source>
</evidence>
<dbReference type="Proteomes" id="UP000516437">
    <property type="component" value="Chromosome 1"/>
</dbReference>
<dbReference type="InterPro" id="IPR036388">
    <property type="entry name" value="WH-like_DNA-bd_sf"/>
</dbReference>
<feature type="domain" description="Disease resistance N-terminal" evidence="7">
    <location>
        <begin position="10"/>
        <end position="104"/>
    </location>
</feature>
<evidence type="ECO:0000259" key="9">
    <source>
        <dbReference type="Pfam" id="PF25019"/>
    </source>
</evidence>
<evidence type="ECO:0000256" key="2">
    <source>
        <dbReference type="ARBA" id="ARBA00022737"/>
    </source>
</evidence>
<organism evidence="10 11">
    <name type="scientific">Morella rubra</name>
    <name type="common">Chinese bayberry</name>
    <dbReference type="NCBI Taxonomy" id="262757"/>
    <lineage>
        <taxon>Eukaryota</taxon>
        <taxon>Viridiplantae</taxon>
        <taxon>Streptophyta</taxon>
        <taxon>Embryophyta</taxon>
        <taxon>Tracheophyta</taxon>
        <taxon>Spermatophyta</taxon>
        <taxon>Magnoliopsida</taxon>
        <taxon>eudicotyledons</taxon>
        <taxon>Gunneridae</taxon>
        <taxon>Pentapetalae</taxon>
        <taxon>rosids</taxon>
        <taxon>fabids</taxon>
        <taxon>Fagales</taxon>
        <taxon>Myricaceae</taxon>
        <taxon>Morella</taxon>
    </lineage>
</organism>
<dbReference type="Pfam" id="PF23559">
    <property type="entry name" value="WHD_DRP"/>
    <property type="match status" value="1"/>
</dbReference>
<proteinExistence type="predicted"/>
<evidence type="ECO:0000256" key="1">
    <source>
        <dbReference type="ARBA" id="ARBA00022614"/>
    </source>
</evidence>
<dbReference type="Gene3D" id="3.80.10.10">
    <property type="entry name" value="Ribonuclease Inhibitor"/>
    <property type="match status" value="1"/>
</dbReference>
<dbReference type="GO" id="GO:0043531">
    <property type="term" value="F:ADP binding"/>
    <property type="evidence" value="ECO:0007669"/>
    <property type="project" value="InterPro"/>
</dbReference>
<dbReference type="Gene3D" id="1.10.10.10">
    <property type="entry name" value="Winged helix-like DNA-binding domain superfamily/Winged helix DNA-binding domain"/>
    <property type="match status" value="1"/>
</dbReference>
<dbReference type="PANTHER" id="PTHR36766:SF40">
    <property type="entry name" value="DISEASE RESISTANCE PROTEIN RGA3"/>
    <property type="match status" value="1"/>
</dbReference>
<evidence type="ECO:0000256" key="5">
    <source>
        <dbReference type="ARBA" id="ARBA00022840"/>
    </source>
</evidence>
<keyword evidence="3" id="KW-0547">Nucleotide-binding</keyword>
<dbReference type="InterPro" id="IPR042197">
    <property type="entry name" value="Apaf_helical"/>
</dbReference>
<dbReference type="InterPro" id="IPR041118">
    <property type="entry name" value="Rx_N"/>
</dbReference>
<dbReference type="Gene3D" id="1.20.5.4130">
    <property type="match status" value="1"/>
</dbReference>
<reference evidence="10 11" key="1">
    <citation type="journal article" date="2019" name="Plant Biotechnol. J.">
        <title>The red bayberry genome and genetic basis of sex determination.</title>
        <authorList>
            <person name="Jia H.M."/>
            <person name="Jia H.J."/>
            <person name="Cai Q.L."/>
            <person name="Wang Y."/>
            <person name="Zhao H.B."/>
            <person name="Yang W.F."/>
            <person name="Wang G.Y."/>
            <person name="Li Y.H."/>
            <person name="Zhan D.L."/>
            <person name="Shen Y.T."/>
            <person name="Niu Q.F."/>
            <person name="Chang L."/>
            <person name="Qiu J."/>
            <person name="Zhao L."/>
            <person name="Xie H.B."/>
            <person name="Fu W.Y."/>
            <person name="Jin J."/>
            <person name="Li X.W."/>
            <person name="Jiao Y."/>
            <person name="Zhou C.C."/>
            <person name="Tu T."/>
            <person name="Chai C.Y."/>
            <person name="Gao J.L."/>
            <person name="Fan L.J."/>
            <person name="van de Weg E."/>
            <person name="Wang J.Y."/>
            <person name="Gao Z.S."/>
        </authorList>
    </citation>
    <scope>NUCLEOTIDE SEQUENCE [LARGE SCALE GENOMIC DNA]</scope>
    <source>
        <tissue evidence="10">Leaves</tissue>
    </source>
</reference>
<dbReference type="SUPFAM" id="SSF52058">
    <property type="entry name" value="L domain-like"/>
    <property type="match status" value="1"/>
</dbReference>
<dbReference type="InterPro" id="IPR027417">
    <property type="entry name" value="P-loop_NTPase"/>
</dbReference>
<dbReference type="Gene3D" id="3.40.50.300">
    <property type="entry name" value="P-loop containing nucleotide triphosphate hydrolases"/>
    <property type="match status" value="1"/>
</dbReference>
<evidence type="ECO:0000259" key="7">
    <source>
        <dbReference type="Pfam" id="PF18052"/>
    </source>
</evidence>
<dbReference type="SUPFAM" id="SSF52540">
    <property type="entry name" value="P-loop containing nucleoside triphosphate hydrolases"/>
    <property type="match status" value="1"/>
</dbReference>
<feature type="domain" description="R13L1/DRL21-like LRR repeat region" evidence="9">
    <location>
        <begin position="510"/>
        <end position="651"/>
    </location>
</feature>
<dbReference type="OrthoDB" id="37484at2759"/>
<evidence type="ECO:0000259" key="6">
    <source>
        <dbReference type="Pfam" id="PF00931"/>
    </source>
</evidence>
<dbReference type="PRINTS" id="PR00364">
    <property type="entry name" value="DISEASERSIST"/>
</dbReference>
<dbReference type="GO" id="GO:0005524">
    <property type="term" value="F:ATP binding"/>
    <property type="evidence" value="ECO:0007669"/>
    <property type="project" value="UniProtKB-KW"/>
</dbReference>
<keyword evidence="1" id="KW-0433">Leucine-rich repeat</keyword>
<evidence type="ECO:0000313" key="11">
    <source>
        <dbReference type="Proteomes" id="UP000516437"/>
    </source>
</evidence>
<feature type="domain" description="Disease resistance protein winged helix" evidence="8">
    <location>
        <begin position="432"/>
        <end position="481"/>
    </location>
</feature>
<dbReference type="InterPro" id="IPR056789">
    <property type="entry name" value="LRR_R13L1-DRL21"/>
</dbReference>
<dbReference type="Pfam" id="PF25019">
    <property type="entry name" value="LRR_R13L1-DRL21"/>
    <property type="match status" value="1"/>
</dbReference>
<keyword evidence="4" id="KW-0611">Plant defense</keyword>
<protein>
    <submittedName>
        <fullName evidence="10">Putative disease resistance RPP13-like protein 1</fullName>
    </submittedName>
</protein>
<gene>
    <name evidence="10" type="ORF">CJ030_MR1G004783</name>
</gene>
<keyword evidence="5" id="KW-0067">ATP-binding</keyword>